<accession>A0A6J6DK13</accession>
<dbReference type="Gene3D" id="3.60.110.10">
    <property type="entry name" value="Carbon-nitrogen hydrolase"/>
    <property type="match status" value="1"/>
</dbReference>
<evidence type="ECO:0000256" key="3">
    <source>
        <dbReference type="ARBA" id="ARBA00022679"/>
    </source>
</evidence>
<dbReference type="PROSITE" id="PS50263">
    <property type="entry name" value="CN_HYDROLASE"/>
    <property type="match status" value="1"/>
</dbReference>
<feature type="transmembrane region" description="Helical" evidence="8">
    <location>
        <begin position="72"/>
        <end position="94"/>
    </location>
</feature>
<feature type="transmembrane region" description="Helical" evidence="8">
    <location>
        <begin position="41"/>
        <end position="60"/>
    </location>
</feature>
<evidence type="ECO:0000313" key="10">
    <source>
        <dbReference type="EMBL" id="CAB4563666.1"/>
    </source>
</evidence>
<evidence type="ECO:0000256" key="8">
    <source>
        <dbReference type="SAM" id="Phobius"/>
    </source>
</evidence>
<name>A0A6J6DK13_9ZZZZ</name>
<keyword evidence="3" id="KW-0808">Transferase</keyword>
<feature type="transmembrane region" description="Helical" evidence="8">
    <location>
        <begin position="133"/>
        <end position="154"/>
    </location>
</feature>
<dbReference type="SUPFAM" id="SSF56317">
    <property type="entry name" value="Carbon-nitrogen hydrolase"/>
    <property type="match status" value="1"/>
</dbReference>
<protein>
    <submittedName>
        <fullName evidence="10">Unannotated protein</fullName>
    </submittedName>
</protein>
<evidence type="ECO:0000256" key="6">
    <source>
        <dbReference type="ARBA" id="ARBA00023136"/>
    </source>
</evidence>
<dbReference type="InterPro" id="IPR036526">
    <property type="entry name" value="C-N_Hydrolase_sf"/>
</dbReference>
<keyword evidence="4 8" id="KW-0812">Transmembrane</keyword>
<evidence type="ECO:0000256" key="1">
    <source>
        <dbReference type="ARBA" id="ARBA00004651"/>
    </source>
</evidence>
<dbReference type="InterPro" id="IPR004563">
    <property type="entry name" value="Apolipo_AcylTrfase"/>
</dbReference>
<comment type="subcellular location">
    <subcellularLocation>
        <location evidence="1">Cell membrane</location>
        <topology evidence="1">Multi-pass membrane protein</topology>
    </subcellularLocation>
</comment>
<dbReference type="GO" id="GO:0042158">
    <property type="term" value="P:lipoprotein biosynthetic process"/>
    <property type="evidence" value="ECO:0007669"/>
    <property type="project" value="InterPro"/>
</dbReference>
<dbReference type="AlphaFoldDB" id="A0A6J6DK13"/>
<dbReference type="PANTHER" id="PTHR38686:SF1">
    <property type="entry name" value="APOLIPOPROTEIN N-ACYLTRANSFERASE"/>
    <property type="match status" value="1"/>
</dbReference>
<evidence type="ECO:0000256" key="7">
    <source>
        <dbReference type="ARBA" id="ARBA00023315"/>
    </source>
</evidence>
<dbReference type="GO" id="GO:0016410">
    <property type="term" value="F:N-acyltransferase activity"/>
    <property type="evidence" value="ECO:0007669"/>
    <property type="project" value="InterPro"/>
</dbReference>
<evidence type="ECO:0000256" key="5">
    <source>
        <dbReference type="ARBA" id="ARBA00022989"/>
    </source>
</evidence>
<dbReference type="GO" id="GO:0005886">
    <property type="term" value="C:plasma membrane"/>
    <property type="evidence" value="ECO:0007669"/>
    <property type="project" value="UniProtKB-SubCell"/>
</dbReference>
<evidence type="ECO:0000256" key="4">
    <source>
        <dbReference type="ARBA" id="ARBA00022692"/>
    </source>
</evidence>
<keyword evidence="5 8" id="KW-1133">Transmembrane helix</keyword>
<sequence length="457" mass="50424">MVATLLSALAGLLLSFAYEPVGQWWIAPIALAIHMYAINKSKHSILSAFIFSVVTNAIALHWSSTFVGSLPWIILAIGLSLFYLPLALVSRWGITSYPLIFLLLEELRNHFPFGGFGWMRLAYTQPDAPYSQMAAVGGSAALSAVVLLIGLFLFFTTQQRFSLIPIIPIILIFIPIQLQTVGTTTALMIQGNVPEYGLDFNSRAKAVFNNHLKLTQDEIKKNSDVDFILWPENAVDVDPFIDQNKDVFDKLNSIEQPLIIGAVLGKGNKLLNTSIYWDKALPQVYIKQHLTPFGEYVPLRSFARVVSPLVDRVKDFEPGDGANSRFVISDAIIAPVICFELIDDAILQNAASKSNLLAVQTNSATFGMSAESAQQLSITRVRAIEHGRNVVSVSTTGYSAVIDYKGNVLEKTSMGTAESIRTDIDLIEGKTPRDKFGDWSLAGTIFLLFLVSRRAYR</sequence>
<dbReference type="Pfam" id="PF20154">
    <property type="entry name" value="LNT_N"/>
    <property type="match status" value="1"/>
</dbReference>
<dbReference type="InterPro" id="IPR003010">
    <property type="entry name" value="C-N_Hydrolase"/>
</dbReference>
<organism evidence="10">
    <name type="scientific">freshwater metagenome</name>
    <dbReference type="NCBI Taxonomy" id="449393"/>
    <lineage>
        <taxon>unclassified sequences</taxon>
        <taxon>metagenomes</taxon>
        <taxon>ecological metagenomes</taxon>
    </lineage>
</organism>
<reference evidence="10" key="1">
    <citation type="submission" date="2020-05" db="EMBL/GenBank/DDBJ databases">
        <authorList>
            <person name="Chiriac C."/>
            <person name="Salcher M."/>
            <person name="Ghai R."/>
            <person name="Kavagutti S V."/>
        </authorList>
    </citation>
    <scope>NUCLEOTIDE SEQUENCE</scope>
</reference>
<dbReference type="CDD" id="cd07571">
    <property type="entry name" value="ALP_N-acyl_transferase"/>
    <property type="match status" value="1"/>
</dbReference>
<dbReference type="InterPro" id="IPR045378">
    <property type="entry name" value="LNT_N"/>
</dbReference>
<keyword evidence="7" id="KW-0012">Acyltransferase</keyword>
<dbReference type="HAMAP" id="MF_01148">
    <property type="entry name" value="Lnt"/>
    <property type="match status" value="1"/>
</dbReference>
<keyword evidence="6 8" id="KW-0472">Membrane</keyword>
<dbReference type="PANTHER" id="PTHR38686">
    <property type="entry name" value="APOLIPOPROTEIN N-ACYLTRANSFERASE"/>
    <property type="match status" value="1"/>
</dbReference>
<dbReference type="NCBIfam" id="TIGR00546">
    <property type="entry name" value="lnt"/>
    <property type="match status" value="1"/>
</dbReference>
<proteinExistence type="inferred from homology"/>
<feature type="domain" description="CN hydrolase" evidence="9">
    <location>
        <begin position="189"/>
        <end position="426"/>
    </location>
</feature>
<evidence type="ECO:0000256" key="2">
    <source>
        <dbReference type="ARBA" id="ARBA00022475"/>
    </source>
</evidence>
<gene>
    <name evidence="10" type="ORF">UFOPK1698_00083</name>
</gene>
<dbReference type="Pfam" id="PF00795">
    <property type="entry name" value="CN_hydrolase"/>
    <property type="match status" value="1"/>
</dbReference>
<feature type="transmembrane region" description="Helical" evidence="8">
    <location>
        <begin position="161"/>
        <end position="178"/>
    </location>
</feature>
<evidence type="ECO:0000259" key="9">
    <source>
        <dbReference type="PROSITE" id="PS50263"/>
    </source>
</evidence>
<dbReference type="EMBL" id="CAEZTP010000003">
    <property type="protein sequence ID" value="CAB4563666.1"/>
    <property type="molecule type" value="Genomic_DNA"/>
</dbReference>
<keyword evidence="2" id="KW-1003">Cell membrane</keyword>